<dbReference type="Pfam" id="PF06985">
    <property type="entry name" value="HET"/>
    <property type="match status" value="1"/>
</dbReference>
<name>A0A2J6TGZ7_9HELO</name>
<dbReference type="InterPro" id="IPR058525">
    <property type="entry name" value="DUF8212"/>
</dbReference>
<dbReference type="RefSeq" id="XP_024739142.1">
    <property type="nucleotide sequence ID" value="XM_024876772.1"/>
</dbReference>
<dbReference type="InParanoid" id="A0A2J6TGZ7"/>
<dbReference type="Proteomes" id="UP000235371">
    <property type="component" value="Unassembled WGS sequence"/>
</dbReference>
<dbReference type="PANTHER" id="PTHR10622">
    <property type="entry name" value="HET DOMAIN-CONTAINING PROTEIN"/>
    <property type="match status" value="1"/>
</dbReference>
<evidence type="ECO:0000313" key="3">
    <source>
        <dbReference type="EMBL" id="PMD62238.1"/>
    </source>
</evidence>
<dbReference type="GeneID" id="36584851"/>
<reference evidence="3 4" key="1">
    <citation type="submission" date="2016-04" db="EMBL/GenBank/DDBJ databases">
        <title>A degradative enzymes factory behind the ericoid mycorrhizal symbiosis.</title>
        <authorList>
            <consortium name="DOE Joint Genome Institute"/>
            <person name="Martino E."/>
            <person name="Morin E."/>
            <person name="Grelet G."/>
            <person name="Kuo A."/>
            <person name="Kohler A."/>
            <person name="Daghino S."/>
            <person name="Barry K."/>
            <person name="Choi C."/>
            <person name="Cichocki N."/>
            <person name="Clum A."/>
            <person name="Copeland A."/>
            <person name="Hainaut M."/>
            <person name="Haridas S."/>
            <person name="Labutti K."/>
            <person name="Lindquist E."/>
            <person name="Lipzen A."/>
            <person name="Khouja H.-R."/>
            <person name="Murat C."/>
            <person name="Ohm R."/>
            <person name="Olson A."/>
            <person name="Spatafora J."/>
            <person name="Veneault-Fourrey C."/>
            <person name="Henrissat B."/>
            <person name="Grigoriev I."/>
            <person name="Martin F."/>
            <person name="Perotto S."/>
        </authorList>
    </citation>
    <scope>NUCLEOTIDE SEQUENCE [LARGE SCALE GENOMIC DNA]</scope>
    <source>
        <strain evidence="3 4">E</strain>
    </source>
</reference>
<evidence type="ECO:0000259" key="2">
    <source>
        <dbReference type="Pfam" id="PF26640"/>
    </source>
</evidence>
<dbReference type="STRING" id="1095630.A0A2J6TGZ7"/>
<dbReference type="PANTHER" id="PTHR10622:SF10">
    <property type="entry name" value="HET DOMAIN-CONTAINING PROTEIN"/>
    <property type="match status" value="1"/>
</dbReference>
<sequence>MRLEEYFNEDIPPYAILSGTWGKEEVTLHEWTKLYLRRDLEKHFGNSMAGTFADHERETTQQKSGYAKIVSCCHQARSSNIDYIWADTCCIDKTSGAELSEAINSMLRWYQNTILCYAFLSDVPPAGNIANEDSAFRQSRWFTRGWTLQELLAPTELVFFDQNWTRLHKKTEIPSLLSNITGIPAHYSSGHRVPKASIAQKMAWVSHRKTTRREDIAYCLLGIFEVNMPLLYGEGEKAFTRLQEEIVKQTQDQTILAWGLDLPLDQDFSGILARSLADFDGCRNLVPFTVSQFNSPSQITNKGLQIRLPVWTNGSCLDFVYAGIECTDGKAVFVIPLIPLRNKVIEAGDDFWRPPSSIPIRTVPEEFIFHKKDPELESHVPEGWVEKFVTIYLKRDSALDVLEYNVSRPRYLPFEIYGIASLSPDISLKEIYTYNYWLEGNRVFRLYPKSTLHLFSAGEVIFHGIFLRFSFTAKRADTVVGFQYHSTNCSIYPSPQEWRNYMRYTIVSWEHLEERRQDKTKKVSKLTELFWENPDCDLENFWFSLPDPCTQALCLNVKSARPWVFRLYIPDQKWLVVAGAPPQSRTL</sequence>
<keyword evidence="4" id="KW-1185">Reference proteome</keyword>
<protein>
    <submittedName>
        <fullName evidence="3">HET-domain-containing protein</fullName>
    </submittedName>
</protein>
<proteinExistence type="predicted"/>
<feature type="domain" description="Heterokaryon incompatibility" evidence="1">
    <location>
        <begin position="14"/>
        <end position="122"/>
    </location>
</feature>
<accession>A0A2J6TGZ7</accession>
<dbReference type="EMBL" id="KZ613783">
    <property type="protein sequence ID" value="PMD62238.1"/>
    <property type="molecule type" value="Genomic_DNA"/>
</dbReference>
<dbReference type="AlphaFoldDB" id="A0A2J6TGZ7"/>
<organism evidence="3 4">
    <name type="scientific">Hyaloscypha bicolor E</name>
    <dbReference type="NCBI Taxonomy" id="1095630"/>
    <lineage>
        <taxon>Eukaryota</taxon>
        <taxon>Fungi</taxon>
        <taxon>Dikarya</taxon>
        <taxon>Ascomycota</taxon>
        <taxon>Pezizomycotina</taxon>
        <taxon>Leotiomycetes</taxon>
        <taxon>Helotiales</taxon>
        <taxon>Hyaloscyphaceae</taxon>
        <taxon>Hyaloscypha</taxon>
        <taxon>Hyaloscypha bicolor</taxon>
    </lineage>
</organism>
<gene>
    <name evidence="3" type="ORF">K444DRAFT_557198</name>
</gene>
<dbReference type="InterPro" id="IPR010730">
    <property type="entry name" value="HET"/>
</dbReference>
<evidence type="ECO:0000313" key="4">
    <source>
        <dbReference type="Proteomes" id="UP000235371"/>
    </source>
</evidence>
<evidence type="ECO:0000259" key="1">
    <source>
        <dbReference type="Pfam" id="PF06985"/>
    </source>
</evidence>
<feature type="domain" description="DUF8212" evidence="2">
    <location>
        <begin position="237"/>
        <end position="259"/>
    </location>
</feature>
<dbReference type="Pfam" id="PF26640">
    <property type="entry name" value="DUF8212"/>
    <property type="match status" value="1"/>
</dbReference>
<dbReference type="OrthoDB" id="3558771at2759"/>